<dbReference type="InterPro" id="IPR005225">
    <property type="entry name" value="Small_GTP-bd"/>
</dbReference>
<reference evidence="5" key="1">
    <citation type="submission" date="2022-10" db="EMBL/GenBank/DDBJ databases">
        <title>Genome assembly of Pristionchus species.</title>
        <authorList>
            <person name="Yoshida K."/>
            <person name="Sommer R.J."/>
        </authorList>
    </citation>
    <scope>NUCLEOTIDE SEQUENCE [LARGE SCALE GENOMIC DNA]</scope>
    <source>
        <strain evidence="5">RS5460</strain>
    </source>
</reference>
<name>A0AAN5CP40_9BILA</name>
<dbReference type="PANTHER" id="PTHR47978">
    <property type="match status" value="1"/>
</dbReference>
<dbReference type="Pfam" id="PF00071">
    <property type="entry name" value="Ras"/>
    <property type="match status" value="1"/>
</dbReference>
<proteinExistence type="inferred from homology"/>
<dbReference type="PROSITE" id="PS51419">
    <property type="entry name" value="RAB"/>
    <property type="match status" value="1"/>
</dbReference>
<evidence type="ECO:0000256" key="2">
    <source>
        <dbReference type="ARBA" id="ARBA00022741"/>
    </source>
</evidence>
<dbReference type="EMBL" id="BTRK01000004">
    <property type="protein sequence ID" value="GMR48005.1"/>
    <property type="molecule type" value="Genomic_DNA"/>
</dbReference>
<dbReference type="PRINTS" id="PR00449">
    <property type="entry name" value="RASTRNSFRMNG"/>
</dbReference>
<dbReference type="AlphaFoldDB" id="A0AAN5CP40"/>
<evidence type="ECO:0000256" key="3">
    <source>
        <dbReference type="SAM" id="MobiDB-lite"/>
    </source>
</evidence>
<feature type="region of interest" description="Disordered" evidence="3">
    <location>
        <begin position="202"/>
        <end position="221"/>
    </location>
</feature>
<dbReference type="NCBIfam" id="TIGR00231">
    <property type="entry name" value="small_GTP"/>
    <property type="match status" value="1"/>
</dbReference>
<dbReference type="GO" id="GO:0005525">
    <property type="term" value="F:GTP binding"/>
    <property type="evidence" value="ECO:0007669"/>
    <property type="project" value="InterPro"/>
</dbReference>
<dbReference type="Proteomes" id="UP001328107">
    <property type="component" value="Unassembled WGS sequence"/>
</dbReference>
<dbReference type="SMART" id="SM00173">
    <property type="entry name" value="RAS"/>
    <property type="match status" value="1"/>
</dbReference>
<accession>A0AAN5CP40</accession>
<dbReference type="SUPFAM" id="SSF52540">
    <property type="entry name" value="P-loop containing nucleoside triphosphate hydrolases"/>
    <property type="match status" value="1"/>
</dbReference>
<dbReference type="PROSITE" id="PS51421">
    <property type="entry name" value="RAS"/>
    <property type="match status" value="1"/>
</dbReference>
<evidence type="ECO:0000313" key="4">
    <source>
        <dbReference type="EMBL" id="GMR48005.1"/>
    </source>
</evidence>
<dbReference type="Gene3D" id="3.40.50.300">
    <property type="entry name" value="P-loop containing nucleotide triphosphate hydrolases"/>
    <property type="match status" value="1"/>
</dbReference>
<dbReference type="InterPro" id="IPR001806">
    <property type="entry name" value="Small_GTPase"/>
</dbReference>
<dbReference type="SMART" id="SM00174">
    <property type="entry name" value="RHO"/>
    <property type="match status" value="1"/>
</dbReference>
<dbReference type="InterPro" id="IPR027417">
    <property type="entry name" value="P-loop_NTPase"/>
</dbReference>
<evidence type="ECO:0008006" key="6">
    <source>
        <dbReference type="Google" id="ProtNLM"/>
    </source>
</evidence>
<feature type="compositionally biased region" description="Polar residues" evidence="3">
    <location>
        <begin position="211"/>
        <end position="221"/>
    </location>
</feature>
<keyword evidence="5" id="KW-1185">Reference proteome</keyword>
<dbReference type="FunFam" id="3.40.50.300:FF:001508">
    <property type="entry name" value="Small GTP-binding protein Rab28, putative"/>
    <property type="match status" value="1"/>
</dbReference>
<keyword evidence="2" id="KW-0547">Nucleotide-binding</keyword>
<sequence>MDQSEKDRLLKVVVCGDGASGKTSLCLRFAHETFDAAYHQTLGLDFFRARIILPGDVGVTLQVWDVGGQSIASSMINNYVSGADAVLIVYDITNKTSLEGAREWIESVKKIMKDSQVLPVLALVGNKSDLDDKRQVRVEAHNRFAEEEDLRPFYVSARTDGGSVSLLFKQIAAQVMKIPMPKAELDKEIVPMPAEATFTQDLPKRTPRVPGQNNTTVCSVM</sequence>
<comment type="caution">
    <text evidence="4">The sequence shown here is derived from an EMBL/GenBank/DDBJ whole genome shotgun (WGS) entry which is preliminary data.</text>
</comment>
<protein>
    <recommendedName>
        <fullName evidence="6">ADP ribosylation factor</fullName>
    </recommendedName>
</protein>
<dbReference type="SMART" id="SM00175">
    <property type="entry name" value="RAB"/>
    <property type="match status" value="1"/>
</dbReference>
<organism evidence="4 5">
    <name type="scientific">Pristionchus mayeri</name>
    <dbReference type="NCBI Taxonomy" id="1317129"/>
    <lineage>
        <taxon>Eukaryota</taxon>
        <taxon>Metazoa</taxon>
        <taxon>Ecdysozoa</taxon>
        <taxon>Nematoda</taxon>
        <taxon>Chromadorea</taxon>
        <taxon>Rhabditida</taxon>
        <taxon>Rhabditina</taxon>
        <taxon>Diplogasteromorpha</taxon>
        <taxon>Diplogasteroidea</taxon>
        <taxon>Neodiplogasteridae</taxon>
        <taxon>Pristionchus</taxon>
    </lineage>
</organism>
<dbReference type="GO" id="GO:0003924">
    <property type="term" value="F:GTPase activity"/>
    <property type="evidence" value="ECO:0007669"/>
    <property type="project" value="InterPro"/>
</dbReference>
<evidence type="ECO:0000256" key="1">
    <source>
        <dbReference type="ARBA" id="ARBA00006270"/>
    </source>
</evidence>
<gene>
    <name evidence="4" type="ORF">PMAYCL1PPCAC_18200</name>
</gene>
<comment type="similarity">
    <text evidence="1">Belongs to the small GTPase superfamily. Rab family.</text>
</comment>
<evidence type="ECO:0000313" key="5">
    <source>
        <dbReference type="Proteomes" id="UP001328107"/>
    </source>
</evidence>